<evidence type="ECO:0000259" key="3">
    <source>
        <dbReference type="PROSITE" id="PS50206"/>
    </source>
</evidence>
<dbReference type="SUPFAM" id="SSF52821">
    <property type="entry name" value="Rhodanese/Cell cycle control phosphatase"/>
    <property type="match status" value="2"/>
</dbReference>
<dbReference type="SMART" id="SM00450">
    <property type="entry name" value="RHOD"/>
    <property type="match status" value="2"/>
</dbReference>
<keyword evidence="4" id="KW-0670">Pyruvate</keyword>
<dbReference type="AlphaFoldDB" id="A0A0P7X2G5"/>
<dbReference type="PATRIC" id="fig|1305737.6.peg.394"/>
<evidence type="ECO:0000313" key="4">
    <source>
        <dbReference type="EMBL" id="KPQ08844.1"/>
    </source>
</evidence>
<evidence type="ECO:0000256" key="2">
    <source>
        <dbReference type="ARBA" id="ARBA00022737"/>
    </source>
</evidence>
<dbReference type="STRING" id="1305737.GCA_000526355_01560"/>
<dbReference type="InterPro" id="IPR036873">
    <property type="entry name" value="Rhodanese-like_dom_sf"/>
</dbReference>
<dbReference type="PROSITE" id="PS50206">
    <property type="entry name" value="RHODANESE_3"/>
    <property type="match status" value="2"/>
</dbReference>
<name>A0A0P7X2G5_9BACT</name>
<dbReference type="InterPro" id="IPR001763">
    <property type="entry name" value="Rhodanese-like_dom"/>
</dbReference>
<protein>
    <submittedName>
        <fullName evidence="4">Thiosulfate/3-mercaptopyruvate sulfurtransferase SseA</fullName>
    </submittedName>
</protein>
<evidence type="ECO:0000256" key="1">
    <source>
        <dbReference type="ARBA" id="ARBA00022679"/>
    </source>
</evidence>
<dbReference type="CDD" id="cd01449">
    <property type="entry name" value="TST_Repeat_2"/>
    <property type="match status" value="1"/>
</dbReference>
<evidence type="ECO:0000313" key="5">
    <source>
        <dbReference type="Proteomes" id="UP000050421"/>
    </source>
</evidence>
<dbReference type="OrthoDB" id="9770030at2"/>
<comment type="caution">
    <text evidence="4">The sequence shown here is derived from an EMBL/GenBank/DDBJ whole genome shotgun (WGS) entry which is preliminary data.</text>
</comment>
<keyword evidence="1 4" id="KW-0808">Transferase</keyword>
<dbReference type="PANTHER" id="PTHR11364">
    <property type="entry name" value="THIOSULFATE SULFERTANSFERASE"/>
    <property type="match status" value="1"/>
</dbReference>
<feature type="domain" description="Rhodanese" evidence="3">
    <location>
        <begin position="15"/>
        <end position="133"/>
    </location>
</feature>
<dbReference type="Proteomes" id="UP000050421">
    <property type="component" value="Unassembled WGS sequence"/>
</dbReference>
<dbReference type="eggNOG" id="COG2897">
    <property type="taxonomic scope" value="Bacteria"/>
</dbReference>
<feature type="domain" description="Rhodanese" evidence="3">
    <location>
        <begin position="164"/>
        <end position="275"/>
    </location>
</feature>
<organism evidence="4 5">
    <name type="scientific">Algoriphagus marincola HL-49</name>
    <dbReference type="NCBI Taxonomy" id="1305737"/>
    <lineage>
        <taxon>Bacteria</taxon>
        <taxon>Pseudomonadati</taxon>
        <taxon>Bacteroidota</taxon>
        <taxon>Cytophagia</taxon>
        <taxon>Cytophagales</taxon>
        <taxon>Cyclobacteriaceae</taxon>
        <taxon>Algoriphagus</taxon>
    </lineage>
</organism>
<dbReference type="PANTHER" id="PTHR11364:SF27">
    <property type="entry name" value="SULFURTRANSFERASE"/>
    <property type="match status" value="1"/>
</dbReference>
<dbReference type="GO" id="GO:0004792">
    <property type="term" value="F:thiosulfate-cyanide sulfurtransferase activity"/>
    <property type="evidence" value="ECO:0007669"/>
    <property type="project" value="TreeGrafter"/>
</dbReference>
<dbReference type="Gene3D" id="3.40.250.10">
    <property type="entry name" value="Rhodanese-like domain"/>
    <property type="match status" value="2"/>
</dbReference>
<dbReference type="EMBL" id="LJXT01000156">
    <property type="protein sequence ID" value="KPQ08844.1"/>
    <property type="molecule type" value="Genomic_DNA"/>
</dbReference>
<reference evidence="4 5" key="1">
    <citation type="submission" date="2015-09" db="EMBL/GenBank/DDBJ databases">
        <title>Identification and resolution of microdiversity through metagenomic sequencing of parallel consortia.</title>
        <authorList>
            <person name="Nelson W.C."/>
            <person name="Romine M.F."/>
            <person name="Lindemann S.R."/>
        </authorList>
    </citation>
    <scope>NUCLEOTIDE SEQUENCE [LARGE SCALE GENOMIC DNA]</scope>
    <source>
        <strain evidence="4">HL-49</strain>
    </source>
</reference>
<dbReference type="Pfam" id="PF00581">
    <property type="entry name" value="Rhodanese"/>
    <property type="match status" value="2"/>
</dbReference>
<gene>
    <name evidence="4" type="primary">sseA</name>
    <name evidence="4" type="ORF">HLUCCX10_16900</name>
</gene>
<sequence length="279" mass="30465">MTPILSPTDLASLSTMPNFIVVDARNSADPKKVFEDGHLEGAVFVDPNLELADIKENLAEGGRHPLPEVEEFCKVLGKLGIGPDSHVVVYDDQKGANSAARFWWMLRALGHSKIQVLEGGIQAAIAVNFPLKKGESSNNPVEPYPASEWALPIASLEEVAQKAENPDFTVIDVRSAERYRGEQEPIDLIAGHIPGAINIPLTENMDDQGRFLSKDILHQKYSPLLKDHDRVIVHCGSGVSACHTLLAMDYAGLAIPALYVGSWSEWSRNNMPIGKSNQP</sequence>
<dbReference type="InterPro" id="IPR045078">
    <property type="entry name" value="TST/MPST-like"/>
</dbReference>
<accession>A0A0P7X2G5</accession>
<dbReference type="CDD" id="cd01448">
    <property type="entry name" value="TST_Repeat_1"/>
    <property type="match status" value="1"/>
</dbReference>
<proteinExistence type="predicted"/>
<keyword evidence="2" id="KW-0677">Repeat</keyword>